<gene>
    <name evidence="1" type="ORF">M0R45_034433</name>
</gene>
<evidence type="ECO:0000313" key="2">
    <source>
        <dbReference type="Proteomes" id="UP001457282"/>
    </source>
</evidence>
<evidence type="ECO:0000313" key="1">
    <source>
        <dbReference type="EMBL" id="KAK9910473.1"/>
    </source>
</evidence>
<name>A0AAW1VT27_RUBAR</name>
<dbReference type="PANTHER" id="PTHR35459">
    <property type="entry name" value="T1N6.14 PROTEIN"/>
    <property type="match status" value="1"/>
</dbReference>
<proteinExistence type="predicted"/>
<dbReference type="EMBL" id="JBEDUW010000007">
    <property type="protein sequence ID" value="KAK9910473.1"/>
    <property type="molecule type" value="Genomic_DNA"/>
</dbReference>
<dbReference type="Proteomes" id="UP001457282">
    <property type="component" value="Unassembled WGS sequence"/>
</dbReference>
<dbReference type="AlphaFoldDB" id="A0AAW1VT27"/>
<organism evidence="1 2">
    <name type="scientific">Rubus argutus</name>
    <name type="common">Southern blackberry</name>
    <dbReference type="NCBI Taxonomy" id="59490"/>
    <lineage>
        <taxon>Eukaryota</taxon>
        <taxon>Viridiplantae</taxon>
        <taxon>Streptophyta</taxon>
        <taxon>Embryophyta</taxon>
        <taxon>Tracheophyta</taxon>
        <taxon>Spermatophyta</taxon>
        <taxon>Magnoliopsida</taxon>
        <taxon>eudicotyledons</taxon>
        <taxon>Gunneridae</taxon>
        <taxon>Pentapetalae</taxon>
        <taxon>rosids</taxon>
        <taxon>fabids</taxon>
        <taxon>Rosales</taxon>
        <taxon>Rosaceae</taxon>
        <taxon>Rosoideae</taxon>
        <taxon>Rosoideae incertae sedis</taxon>
        <taxon>Rubus</taxon>
    </lineage>
</organism>
<dbReference type="PANTHER" id="PTHR35459:SF2">
    <property type="entry name" value="T1N6.14 PROTEIN"/>
    <property type="match status" value="1"/>
</dbReference>
<reference evidence="1 2" key="1">
    <citation type="journal article" date="2023" name="G3 (Bethesda)">
        <title>A chromosome-length genome assembly and annotation of blackberry (Rubus argutus, cv. 'Hillquist').</title>
        <authorList>
            <person name="Bruna T."/>
            <person name="Aryal R."/>
            <person name="Dudchenko O."/>
            <person name="Sargent D.J."/>
            <person name="Mead D."/>
            <person name="Buti M."/>
            <person name="Cavallini A."/>
            <person name="Hytonen T."/>
            <person name="Andres J."/>
            <person name="Pham M."/>
            <person name="Weisz D."/>
            <person name="Mascagni F."/>
            <person name="Usai G."/>
            <person name="Natali L."/>
            <person name="Bassil N."/>
            <person name="Fernandez G.E."/>
            <person name="Lomsadze A."/>
            <person name="Armour M."/>
            <person name="Olukolu B."/>
            <person name="Poorten T."/>
            <person name="Britton C."/>
            <person name="Davik J."/>
            <person name="Ashrafi H."/>
            <person name="Aiden E.L."/>
            <person name="Borodovsky M."/>
            <person name="Worthington M."/>
        </authorList>
    </citation>
    <scope>NUCLEOTIDE SEQUENCE [LARGE SCALE GENOMIC DNA]</scope>
    <source>
        <strain evidence="1">PI 553951</strain>
    </source>
</reference>
<comment type="caution">
    <text evidence="1">The sequence shown here is derived from an EMBL/GenBank/DDBJ whole genome shotgun (WGS) entry which is preliminary data.</text>
</comment>
<sequence length="122" mass="13986">MRRSKGKKAKKLTTMFEVLRTPDFQKCKAANEIQQQVKLLMDLYKQMTAETLSAPRFNNVPEDHLLSGVKPQVLVYLHGHQNISFHQVYPASSWLKMVKLKGLMLLEDQLLAGTSSPFLAWK</sequence>
<keyword evidence="2" id="KW-1185">Reference proteome</keyword>
<protein>
    <submittedName>
        <fullName evidence="1">Uncharacterized protein</fullName>
    </submittedName>
</protein>
<accession>A0AAW1VT27</accession>